<dbReference type="InterPro" id="IPR019775">
    <property type="entry name" value="WD40_repeat_CS"/>
</dbReference>
<feature type="transmembrane region" description="Helical" evidence="11">
    <location>
        <begin position="385"/>
        <end position="407"/>
    </location>
</feature>
<dbReference type="InterPro" id="IPR019734">
    <property type="entry name" value="TPR_rpt"/>
</dbReference>
<evidence type="ECO:0000256" key="9">
    <source>
        <dbReference type="SAM" id="Coils"/>
    </source>
</evidence>
<dbReference type="PANTHER" id="PTHR19879:SF9">
    <property type="entry name" value="TRANSCRIPTION INITIATION FACTOR TFIID SUBUNIT 5"/>
    <property type="match status" value="1"/>
</dbReference>
<dbReference type="InterPro" id="IPR013105">
    <property type="entry name" value="TPR_2"/>
</dbReference>
<feature type="repeat" description="WD" evidence="6">
    <location>
        <begin position="580"/>
        <end position="621"/>
    </location>
</feature>
<dbReference type="GO" id="GO:0005524">
    <property type="term" value="F:ATP binding"/>
    <property type="evidence" value="ECO:0007669"/>
    <property type="project" value="UniProtKB-UniRule"/>
</dbReference>
<dbReference type="PROSITE" id="PS50011">
    <property type="entry name" value="PROTEIN_KINASE_DOM"/>
    <property type="match status" value="1"/>
</dbReference>
<dbReference type="CDD" id="cd00200">
    <property type="entry name" value="WD40"/>
    <property type="match status" value="2"/>
</dbReference>
<evidence type="ECO:0000256" key="8">
    <source>
        <dbReference type="PROSITE-ProRule" id="PRU10141"/>
    </source>
</evidence>
<keyword evidence="11" id="KW-0812">Transmembrane</keyword>
<evidence type="ECO:0000256" key="11">
    <source>
        <dbReference type="SAM" id="Phobius"/>
    </source>
</evidence>
<dbReference type="InterPro" id="IPR017441">
    <property type="entry name" value="Protein_kinase_ATP_BS"/>
</dbReference>
<dbReference type="InterPro" id="IPR011990">
    <property type="entry name" value="TPR-like_helical_dom_sf"/>
</dbReference>
<feature type="repeat" description="WD" evidence="6">
    <location>
        <begin position="622"/>
        <end position="663"/>
    </location>
</feature>
<dbReference type="EMBL" id="CP074694">
    <property type="protein sequence ID" value="QVL32593.1"/>
    <property type="molecule type" value="Genomic_DNA"/>
</dbReference>
<dbReference type="Pfam" id="PF00400">
    <property type="entry name" value="WD40"/>
    <property type="match status" value="9"/>
</dbReference>
<feature type="repeat" description="WD" evidence="6">
    <location>
        <begin position="538"/>
        <end position="579"/>
    </location>
</feature>
<evidence type="ECO:0000256" key="3">
    <source>
        <dbReference type="ARBA" id="ARBA00022741"/>
    </source>
</evidence>
<dbReference type="KEGG" id="tsph:KIH39_01360"/>
<dbReference type="SUPFAM" id="SSF50978">
    <property type="entry name" value="WD40 repeat-like"/>
    <property type="match status" value="2"/>
</dbReference>
<evidence type="ECO:0000256" key="10">
    <source>
        <dbReference type="SAM" id="MobiDB-lite"/>
    </source>
</evidence>
<dbReference type="SUPFAM" id="SSF48452">
    <property type="entry name" value="TPR-like"/>
    <property type="match status" value="2"/>
</dbReference>
<feature type="domain" description="Protein kinase" evidence="12">
    <location>
        <begin position="76"/>
        <end position="360"/>
    </location>
</feature>
<keyword evidence="13" id="KW-0808">Transferase</keyword>
<dbReference type="InterPro" id="IPR011009">
    <property type="entry name" value="Kinase-like_dom_sf"/>
</dbReference>
<dbReference type="PROSITE" id="PS00107">
    <property type="entry name" value="PROTEIN_KINASE_ATP"/>
    <property type="match status" value="1"/>
</dbReference>
<dbReference type="CDD" id="cd14014">
    <property type="entry name" value="STKc_PknB_like"/>
    <property type="match status" value="1"/>
</dbReference>
<dbReference type="Gene3D" id="1.25.40.10">
    <property type="entry name" value="Tetratricopeptide repeat domain"/>
    <property type="match status" value="1"/>
</dbReference>
<keyword evidence="2" id="KW-0677">Repeat</keyword>
<keyword evidence="13" id="KW-0418">Kinase</keyword>
<dbReference type="Gene3D" id="1.10.510.10">
    <property type="entry name" value="Transferase(Phosphotransferase) domain 1"/>
    <property type="match status" value="1"/>
</dbReference>
<gene>
    <name evidence="13" type="ORF">KIH39_01360</name>
</gene>
<dbReference type="PROSITE" id="PS00108">
    <property type="entry name" value="PROTEIN_KINASE_ST"/>
    <property type="match status" value="1"/>
</dbReference>
<feature type="repeat" description="WD" evidence="6">
    <location>
        <begin position="664"/>
        <end position="705"/>
    </location>
</feature>
<feature type="repeat" description="WD" evidence="6">
    <location>
        <begin position="876"/>
        <end position="914"/>
    </location>
</feature>
<dbReference type="SMART" id="SM00028">
    <property type="entry name" value="TPR"/>
    <property type="match status" value="2"/>
</dbReference>
<keyword evidence="11" id="KW-1133">Transmembrane helix</keyword>
<accession>A0A8E6B659</accession>
<evidence type="ECO:0000256" key="4">
    <source>
        <dbReference type="ARBA" id="ARBA00022803"/>
    </source>
</evidence>
<keyword evidence="3 8" id="KW-0547">Nucleotide-binding</keyword>
<dbReference type="PANTHER" id="PTHR19879">
    <property type="entry name" value="TRANSCRIPTION INITIATION FACTOR TFIID"/>
    <property type="match status" value="1"/>
</dbReference>
<dbReference type="SMART" id="SM00220">
    <property type="entry name" value="S_TKc"/>
    <property type="match status" value="1"/>
</dbReference>
<feature type="region of interest" description="Disordered" evidence="10">
    <location>
        <begin position="1"/>
        <end position="45"/>
    </location>
</feature>
<evidence type="ECO:0000256" key="1">
    <source>
        <dbReference type="ARBA" id="ARBA00022574"/>
    </source>
</evidence>
<dbReference type="InterPro" id="IPR008271">
    <property type="entry name" value="Ser/Thr_kinase_AS"/>
</dbReference>
<feature type="binding site" evidence="8">
    <location>
        <position position="105"/>
    </location>
    <ligand>
        <name>ATP</name>
        <dbReference type="ChEBI" id="CHEBI:30616"/>
    </ligand>
</feature>
<feature type="repeat" description="WD" evidence="6">
    <location>
        <begin position="748"/>
        <end position="789"/>
    </location>
</feature>
<dbReference type="Pfam" id="PF07719">
    <property type="entry name" value="TPR_2"/>
    <property type="match status" value="1"/>
</dbReference>
<evidence type="ECO:0000313" key="14">
    <source>
        <dbReference type="Proteomes" id="UP000676194"/>
    </source>
</evidence>
<keyword evidence="9" id="KW-0175">Coiled coil</keyword>
<feature type="repeat" description="WD" evidence="6">
    <location>
        <begin position="790"/>
        <end position="824"/>
    </location>
</feature>
<dbReference type="Gene3D" id="3.30.200.20">
    <property type="entry name" value="Phosphorylase Kinase, domain 1"/>
    <property type="match status" value="1"/>
</dbReference>
<feature type="repeat" description="WD" evidence="6">
    <location>
        <begin position="915"/>
        <end position="956"/>
    </location>
</feature>
<dbReference type="PROSITE" id="PS50005">
    <property type="entry name" value="TPR"/>
    <property type="match status" value="1"/>
</dbReference>
<evidence type="ECO:0000256" key="2">
    <source>
        <dbReference type="ARBA" id="ARBA00022737"/>
    </source>
</evidence>
<dbReference type="GO" id="GO:0004672">
    <property type="term" value="F:protein kinase activity"/>
    <property type="evidence" value="ECO:0007669"/>
    <property type="project" value="InterPro"/>
</dbReference>
<sequence length="1325" mass="144947">MSVPPSNDPTVAYQPGAKTAVPQDQLSLPGQGATIDLPSSHAGTPQATEFVKSPISMPSEAISDSSLLRRIEIPGYEILEELGRGGMGVVYKARQIGLNRLVAIKMILAAEHAGREHRQRFQAEAESVAQLQHPNIVQIYEVNEISGRPFFSLEFVDGGNLSQAIAGKPQNPRHAAALIQTLANAMAAAHALGIIHRDLKPANILLSKTAPTGDSGNKSIASNIFFAQHPYGIPKITDFGLAKRLESATGQTQSGAIMGTPAYMAPEQAAGHIKQIGPSTDVYALGAILYEMLTGAPPFESESPLELILKVIRDEPERLRIKNPKIPRDLEIITLKCLEKKPEKRYASGLELSDDLKKFLDGDTISARAATRSEKVRKWIRSHPTYSGMILLGALSLVVLVGFGLIYNAKLQKALALAQEQRDKLGEEQNAALERGIRLTVQNGTQYLQQGDLMRALPLFAEALRLENGVASREGMHRVRLGSVLRQCPMLVRAWFHEGKVRDAAFSPDGFWVAAACWDNHARLYSLKPEKTKKTALAFEHPAAVTKILFSPDGKWLATACADGHPRIWSLQDQKSVEFLEDDGEEITSLSFSPDSKLLLSTSTDGTARIFDITLEEELSFSIRHSGPITHGEFAATGSWFLTCSVDQTARVWDSATGKPVSPVLAMQGPIIRAHFSPTADQVVTASSDKTCRVWTVKTGEPYGQIIRLGGSTSDCGFSPAGNQISTANLTGHARIWNLATKDFRPMVMKHEAPILCEMFSPDGQMIATGSEDNAARVWNVISGDPITPPLRHNGSVYRVCFSPSGSSLLTASDDGGLRLWELQEIMTHEEEFNLEQSNKKMIYSPDRRYVMVINGSLINIMDSASAKVIGKPIVHNGPILSAGFTPDGEKIFTASADRTAQIWSTTSGEPIGEPMRHGSEILFASLSPDGKMLATASSDNTARVWDVQTNQSLVPPLKHNGTVDKVIFNSDGSCVVTHCIDDSVRIWDTKNGEMVSPVLKPTGWVQQALESAEKQQSGWDLAPDLRSTDELVLISRWLSGCSVDKSGTLIPLDASSLKSVQDDLTAKYGDVFEREVFPTTAWHEYLSLQAEKNKDWFAVTFHLKQILSSKDGKPNAHYVYRLGNAYAELGDWQKASENYRAAIKLGKEDQKVLIAATWASRAINDKASFQSNLKKLVDQAGESVHGKTASAIAWICLLDSCADSRKFAKDMINRVGHEPTDHQSKSILLAASLYRDGKPDSACELLLEANPTLDGLDIPRAALVMALCESGKSPKEAQRWFRASQSWRDKNEASLNCFEKLSLDLLREELEIQMNKAPTPPKSK</sequence>
<evidence type="ECO:0000256" key="5">
    <source>
        <dbReference type="ARBA" id="ARBA00022840"/>
    </source>
</evidence>
<dbReference type="PRINTS" id="PR00320">
    <property type="entry name" value="GPROTEINBRPT"/>
</dbReference>
<reference evidence="13" key="1">
    <citation type="submission" date="2021-05" db="EMBL/GenBank/DDBJ databases">
        <title>Complete genome sequence of the cellulolytic planctomycete Telmatocola sphagniphila SP2T and characterization of the first cellulase from planctomycetes.</title>
        <authorList>
            <person name="Rakitin A.L."/>
            <person name="Beletsky A.V."/>
            <person name="Naumoff D.G."/>
            <person name="Kulichevskaya I.S."/>
            <person name="Mardanov A.V."/>
            <person name="Ravin N.V."/>
            <person name="Dedysh S.N."/>
        </authorList>
    </citation>
    <scope>NUCLEOTIDE SEQUENCE</scope>
    <source>
        <strain evidence="13">SP2T</strain>
    </source>
</reference>
<dbReference type="InterPro" id="IPR036322">
    <property type="entry name" value="WD40_repeat_dom_sf"/>
</dbReference>
<name>A0A8E6B659_9BACT</name>
<evidence type="ECO:0000259" key="12">
    <source>
        <dbReference type="PROSITE" id="PS50011"/>
    </source>
</evidence>
<organism evidence="13 14">
    <name type="scientific">Telmatocola sphagniphila</name>
    <dbReference type="NCBI Taxonomy" id="1123043"/>
    <lineage>
        <taxon>Bacteria</taxon>
        <taxon>Pseudomonadati</taxon>
        <taxon>Planctomycetota</taxon>
        <taxon>Planctomycetia</taxon>
        <taxon>Gemmatales</taxon>
        <taxon>Gemmataceae</taxon>
    </lineage>
</organism>
<dbReference type="InterPro" id="IPR020472">
    <property type="entry name" value="WD40_PAC1"/>
</dbReference>
<dbReference type="Proteomes" id="UP000676194">
    <property type="component" value="Chromosome"/>
</dbReference>
<keyword evidence="4 7" id="KW-0802">TPR repeat</keyword>
<dbReference type="InterPro" id="IPR000719">
    <property type="entry name" value="Prot_kinase_dom"/>
</dbReference>
<keyword evidence="1 6" id="KW-0853">WD repeat</keyword>
<dbReference type="Pfam" id="PF00069">
    <property type="entry name" value="Pkinase"/>
    <property type="match status" value="1"/>
</dbReference>
<feature type="coiled-coil region" evidence="9">
    <location>
        <begin position="408"/>
        <end position="435"/>
    </location>
</feature>
<dbReference type="PROSITE" id="PS00678">
    <property type="entry name" value="WD_REPEATS_1"/>
    <property type="match status" value="3"/>
</dbReference>
<evidence type="ECO:0000256" key="7">
    <source>
        <dbReference type="PROSITE-ProRule" id="PRU00339"/>
    </source>
</evidence>
<dbReference type="InterPro" id="IPR001680">
    <property type="entry name" value="WD40_rpt"/>
</dbReference>
<protein>
    <submittedName>
        <fullName evidence="13">Protein kinase</fullName>
    </submittedName>
</protein>
<dbReference type="SMART" id="SM00320">
    <property type="entry name" value="WD40"/>
    <property type="match status" value="11"/>
</dbReference>
<dbReference type="PROSITE" id="PS50294">
    <property type="entry name" value="WD_REPEATS_REGION"/>
    <property type="match status" value="7"/>
</dbReference>
<dbReference type="RefSeq" id="WP_213497485.1">
    <property type="nucleotide sequence ID" value="NZ_CP074694.1"/>
</dbReference>
<dbReference type="InterPro" id="IPR015943">
    <property type="entry name" value="WD40/YVTN_repeat-like_dom_sf"/>
</dbReference>
<evidence type="ECO:0000256" key="6">
    <source>
        <dbReference type="PROSITE-ProRule" id="PRU00221"/>
    </source>
</evidence>
<keyword evidence="5 8" id="KW-0067">ATP-binding</keyword>
<dbReference type="PROSITE" id="PS50082">
    <property type="entry name" value="WD_REPEATS_2"/>
    <property type="match status" value="9"/>
</dbReference>
<feature type="repeat" description="WD" evidence="6">
    <location>
        <begin position="957"/>
        <end position="998"/>
    </location>
</feature>
<proteinExistence type="predicted"/>
<dbReference type="SUPFAM" id="SSF56112">
    <property type="entry name" value="Protein kinase-like (PK-like)"/>
    <property type="match status" value="1"/>
</dbReference>
<keyword evidence="11" id="KW-0472">Membrane</keyword>
<dbReference type="Gene3D" id="2.130.10.10">
    <property type="entry name" value="YVTN repeat-like/Quinoprotein amine dehydrogenase"/>
    <property type="match status" value="3"/>
</dbReference>
<keyword evidence="14" id="KW-1185">Reference proteome</keyword>
<feature type="repeat" description="TPR" evidence="7">
    <location>
        <begin position="1117"/>
        <end position="1150"/>
    </location>
</feature>
<evidence type="ECO:0000313" key="13">
    <source>
        <dbReference type="EMBL" id="QVL32593.1"/>
    </source>
</evidence>